<dbReference type="OrthoDB" id="5195917at2"/>
<name>A0A1I2JSP6_9ACTN</name>
<organism evidence="3 4">
    <name type="scientific">Blastococcus tunisiensis</name>
    <dbReference type="NCBI Taxonomy" id="1798228"/>
    <lineage>
        <taxon>Bacteria</taxon>
        <taxon>Bacillati</taxon>
        <taxon>Actinomycetota</taxon>
        <taxon>Actinomycetes</taxon>
        <taxon>Geodermatophilales</taxon>
        <taxon>Geodermatophilaceae</taxon>
        <taxon>Blastococcus</taxon>
    </lineage>
</organism>
<keyword evidence="2" id="KW-0732">Signal</keyword>
<dbReference type="PROSITE" id="PS51257">
    <property type="entry name" value="PROKAR_LIPOPROTEIN"/>
    <property type="match status" value="1"/>
</dbReference>
<keyword evidence="4" id="KW-1185">Reference proteome</keyword>
<dbReference type="STRING" id="1798228.SAMN05216574_11778"/>
<reference evidence="4" key="1">
    <citation type="submission" date="2016-10" db="EMBL/GenBank/DDBJ databases">
        <authorList>
            <person name="Varghese N."/>
            <person name="Submissions S."/>
        </authorList>
    </citation>
    <scope>NUCLEOTIDE SEQUENCE [LARGE SCALE GENOMIC DNA]</scope>
    <source>
        <strain evidence="4">DSM 46838</strain>
    </source>
</reference>
<dbReference type="AlphaFoldDB" id="A0A1I2JSP6"/>
<feature type="region of interest" description="Disordered" evidence="1">
    <location>
        <begin position="27"/>
        <end position="53"/>
    </location>
</feature>
<feature type="compositionally biased region" description="Low complexity" evidence="1">
    <location>
        <begin position="34"/>
        <end position="48"/>
    </location>
</feature>
<accession>A0A1I2JSP6</accession>
<feature type="signal peptide" evidence="2">
    <location>
        <begin position="1"/>
        <end position="23"/>
    </location>
</feature>
<sequence>MRRTLTVCRSGLSLAAAVVLVTACGGSDDEDAASSESSASTSSAAETTAEQDDSEFCTQAAAAFEQVEPAFTGGGEDPAALATALQQAADDVREIEPPSEIESDWASLADGIEQFAQAFADVDVNDPASAAELQERSTEIIGELTTSATNVQTYLTTECGLEVDETEPAAPTS</sequence>
<dbReference type="EMBL" id="FOND01000017">
    <property type="protein sequence ID" value="SFF57199.1"/>
    <property type="molecule type" value="Genomic_DNA"/>
</dbReference>
<feature type="chain" id="PRO_5038771439" evidence="2">
    <location>
        <begin position="24"/>
        <end position="173"/>
    </location>
</feature>
<evidence type="ECO:0000256" key="1">
    <source>
        <dbReference type="SAM" id="MobiDB-lite"/>
    </source>
</evidence>
<evidence type="ECO:0000313" key="3">
    <source>
        <dbReference type="EMBL" id="SFF57199.1"/>
    </source>
</evidence>
<gene>
    <name evidence="3" type="ORF">SAMN05216574_11778</name>
</gene>
<protein>
    <submittedName>
        <fullName evidence="3">Uncharacterized protein</fullName>
    </submittedName>
</protein>
<evidence type="ECO:0000256" key="2">
    <source>
        <dbReference type="SAM" id="SignalP"/>
    </source>
</evidence>
<evidence type="ECO:0000313" key="4">
    <source>
        <dbReference type="Proteomes" id="UP000198589"/>
    </source>
</evidence>
<proteinExistence type="predicted"/>
<dbReference type="Proteomes" id="UP000198589">
    <property type="component" value="Unassembled WGS sequence"/>
</dbReference>
<dbReference type="RefSeq" id="WP_092202184.1">
    <property type="nucleotide sequence ID" value="NZ_FOND01000017.1"/>
</dbReference>